<evidence type="ECO:0000256" key="4">
    <source>
        <dbReference type="SAM" id="MobiDB-lite"/>
    </source>
</evidence>
<dbReference type="AlphaFoldDB" id="A0AAD5VB85"/>
<dbReference type="InterPro" id="IPR051531">
    <property type="entry name" value="N-acetyltransferase"/>
</dbReference>
<keyword evidence="1" id="KW-0808">Transferase</keyword>
<dbReference type="PANTHER" id="PTHR43792:SF8">
    <property type="entry name" value="[RIBOSOMAL PROTEIN US5]-ALANINE N-ACETYLTRANSFERASE"/>
    <property type="match status" value="1"/>
</dbReference>
<feature type="compositionally biased region" description="Low complexity" evidence="4">
    <location>
        <begin position="325"/>
        <end position="336"/>
    </location>
</feature>
<evidence type="ECO:0000256" key="2">
    <source>
        <dbReference type="ARBA" id="ARBA00023315"/>
    </source>
</evidence>
<comment type="caution">
    <text evidence="6">The sequence shown here is derived from an EMBL/GenBank/DDBJ whole genome shotgun (WGS) entry which is preliminary data.</text>
</comment>
<feature type="region of interest" description="Disordered" evidence="4">
    <location>
        <begin position="316"/>
        <end position="418"/>
    </location>
</feature>
<feature type="compositionally biased region" description="Polar residues" evidence="4">
    <location>
        <begin position="83"/>
        <end position="95"/>
    </location>
</feature>
<feature type="region of interest" description="Disordered" evidence="4">
    <location>
        <begin position="79"/>
        <end position="101"/>
    </location>
</feature>
<protein>
    <recommendedName>
        <fullName evidence="5">N-acetyltransferase domain-containing protein</fullName>
    </recommendedName>
</protein>
<evidence type="ECO:0000259" key="5">
    <source>
        <dbReference type="Pfam" id="PF13302"/>
    </source>
</evidence>
<name>A0AAD5VB85_9APHY</name>
<feature type="compositionally biased region" description="Low complexity" evidence="4">
    <location>
        <begin position="377"/>
        <end position="396"/>
    </location>
</feature>
<evidence type="ECO:0000256" key="3">
    <source>
        <dbReference type="ARBA" id="ARBA00038502"/>
    </source>
</evidence>
<comment type="similarity">
    <text evidence="3">Belongs to the acetyltransferase family. RimJ subfamily.</text>
</comment>
<dbReference type="Gene3D" id="3.40.630.30">
    <property type="match status" value="1"/>
</dbReference>
<dbReference type="Pfam" id="PF13302">
    <property type="entry name" value="Acetyltransf_3"/>
    <property type="match status" value="1"/>
</dbReference>
<evidence type="ECO:0000313" key="6">
    <source>
        <dbReference type="EMBL" id="KAJ3487285.1"/>
    </source>
</evidence>
<dbReference type="GO" id="GO:0016747">
    <property type="term" value="F:acyltransferase activity, transferring groups other than amino-acyl groups"/>
    <property type="evidence" value="ECO:0007669"/>
    <property type="project" value="InterPro"/>
</dbReference>
<dbReference type="InterPro" id="IPR000182">
    <property type="entry name" value="GNAT_dom"/>
</dbReference>
<organism evidence="6 7">
    <name type="scientific">Meripilus lineatus</name>
    <dbReference type="NCBI Taxonomy" id="2056292"/>
    <lineage>
        <taxon>Eukaryota</taxon>
        <taxon>Fungi</taxon>
        <taxon>Dikarya</taxon>
        <taxon>Basidiomycota</taxon>
        <taxon>Agaricomycotina</taxon>
        <taxon>Agaricomycetes</taxon>
        <taxon>Polyporales</taxon>
        <taxon>Meripilaceae</taxon>
        <taxon>Meripilus</taxon>
    </lineage>
</organism>
<dbReference type="SUPFAM" id="SSF55729">
    <property type="entry name" value="Acyl-CoA N-acyltransferases (Nat)"/>
    <property type="match status" value="1"/>
</dbReference>
<accession>A0AAD5VB85</accession>
<feature type="compositionally biased region" description="Polar residues" evidence="4">
    <location>
        <begin position="408"/>
        <end position="418"/>
    </location>
</feature>
<sequence>MSMWNGTVCLQPDIRPETTNQSVIEAIWSEFSPYSIEAMNASCAGVFDFIEQHCMYFAAIQLLTADDLDDTKNEQEYRRFTIGESSYGPTPAISSDKTHRSRGPHTIGIIYLVSSHFSGTVNLGFSIAHSSQKKGYATQAVRMLITWAFDELKCHRIQVNVAGGDPGRRNAAFSFLNTNGFVQEGVNRRAIFCAAQSEEERAVGIGGQWQDVHTFAILDTEWAIRRDWKSLPSNFIKMRWDEMFERHEKERRLMIALEETAEKYRKTGRKMSTDFVIPIPPLPASVTLIENWECSSPRIIQDDSRIDWDSAFDEVDEPQEDFHNSSPHRSISPSGSMYRSHPFGSSSLQASRSTRCRSRDPFSDDEEGSQGFVSMQASPHLAPSIASSAPSPAPDSDFSDSEAELIPRSQSVASSTNSWDMWETYSESSFAQNMSGSDSDDF</sequence>
<feature type="domain" description="N-acetyltransferase" evidence="5">
    <location>
        <begin position="100"/>
        <end position="165"/>
    </location>
</feature>
<feature type="compositionally biased region" description="Polar residues" evidence="4">
    <location>
        <begin position="343"/>
        <end position="353"/>
    </location>
</feature>
<dbReference type="Proteomes" id="UP001212997">
    <property type="component" value="Unassembled WGS sequence"/>
</dbReference>
<reference evidence="6" key="1">
    <citation type="submission" date="2022-07" db="EMBL/GenBank/DDBJ databases">
        <title>Genome Sequence of Physisporinus lineatus.</title>
        <authorList>
            <person name="Buettner E."/>
        </authorList>
    </citation>
    <scope>NUCLEOTIDE SEQUENCE</scope>
    <source>
        <strain evidence="6">VT162</strain>
    </source>
</reference>
<evidence type="ECO:0000256" key="1">
    <source>
        <dbReference type="ARBA" id="ARBA00022679"/>
    </source>
</evidence>
<evidence type="ECO:0000313" key="7">
    <source>
        <dbReference type="Proteomes" id="UP001212997"/>
    </source>
</evidence>
<keyword evidence="7" id="KW-1185">Reference proteome</keyword>
<proteinExistence type="inferred from homology"/>
<dbReference type="PANTHER" id="PTHR43792">
    <property type="entry name" value="GNAT FAMILY, PUTATIVE (AFU_ORTHOLOGUE AFUA_3G00765)-RELATED-RELATED"/>
    <property type="match status" value="1"/>
</dbReference>
<gene>
    <name evidence="6" type="ORF">NLI96_g3635</name>
</gene>
<dbReference type="EMBL" id="JANAWD010000096">
    <property type="protein sequence ID" value="KAJ3487285.1"/>
    <property type="molecule type" value="Genomic_DNA"/>
</dbReference>
<dbReference type="InterPro" id="IPR016181">
    <property type="entry name" value="Acyl_CoA_acyltransferase"/>
</dbReference>
<keyword evidence="2" id="KW-0012">Acyltransferase</keyword>